<evidence type="ECO:0000256" key="1">
    <source>
        <dbReference type="SAM" id="MobiDB-lite"/>
    </source>
</evidence>
<dbReference type="HOGENOM" id="CLU_2792701_0_0_6"/>
<protein>
    <recommendedName>
        <fullName evidence="5">Oxaloacetate decarboxylase</fullName>
    </recommendedName>
</protein>
<dbReference type="Proteomes" id="UP000005380">
    <property type="component" value="Chromosome"/>
</dbReference>
<proteinExistence type="predicted"/>
<reference evidence="3 4" key="1">
    <citation type="submission" date="2013-12" db="EMBL/GenBank/DDBJ databases">
        <authorList>
            <consortium name="DOE Joint Genome Institute"/>
            <person name="Kappler U."/>
            <person name="Huntemann M."/>
            <person name="Han J."/>
            <person name="Chen A."/>
            <person name="Kyrpides N."/>
            <person name="Mavromatis K."/>
            <person name="Markowitz V."/>
            <person name="Palaniappan K."/>
            <person name="Ivanova N."/>
            <person name="Schaumberg A."/>
            <person name="Pati A."/>
            <person name="Liolios K."/>
            <person name="Nordberg H.P."/>
            <person name="Cantor M.N."/>
            <person name="Hua S.X."/>
            <person name="Woyke T."/>
        </authorList>
    </citation>
    <scope>NUCLEOTIDE SEQUENCE [LARGE SCALE GENOMIC DNA]</scope>
    <source>
        <strain evidence="4">AL2</strain>
    </source>
</reference>
<dbReference type="KEGG" id="tao:THIAE_04965"/>
<dbReference type="InParanoid" id="W0DW75"/>
<name>W0DW75_9GAMM</name>
<evidence type="ECO:0000313" key="3">
    <source>
        <dbReference type="EMBL" id="AHF01229.1"/>
    </source>
</evidence>
<feature type="region of interest" description="Disordered" evidence="1">
    <location>
        <begin position="49"/>
        <end position="68"/>
    </location>
</feature>
<organism evidence="3 4">
    <name type="scientific">Thiomicrospira aerophila AL3</name>
    <dbReference type="NCBI Taxonomy" id="717772"/>
    <lineage>
        <taxon>Bacteria</taxon>
        <taxon>Pseudomonadati</taxon>
        <taxon>Pseudomonadota</taxon>
        <taxon>Gammaproteobacteria</taxon>
        <taxon>Thiotrichales</taxon>
        <taxon>Piscirickettsiaceae</taxon>
        <taxon>Thiomicrospira</taxon>
    </lineage>
</organism>
<evidence type="ECO:0000256" key="2">
    <source>
        <dbReference type="SAM" id="Phobius"/>
    </source>
</evidence>
<dbReference type="EMBL" id="CP007030">
    <property type="protein sequence ID" value="AHF01229.1"/>
    <property type="molecule type" value="Genomic_DNA"/>
</dbReference>
<keyword evidence="2" id="KW-0812">Transmembrane</keyword>
<evidence type="ECO:0000313" key="4">
    <source>
        <dbReference type="Proteomes" id="UP000005380"/>
    </source>
</evidence>
<evidence type="ECO:0008006" key="5">
    <source>
        <dbReference type="Google" id="ProtNLM"/>
    </source>
</evidence>
<sequence length="68" mass="7501">MGTSITLNNVFEAMGIMLIGTIIAITIVTLVMLGLYRFFKNDASEKTTHQETELQEAEADIDSPVQPK</sequence>
<accession>W0DW75</accession>
<keyword evidence="4" id="KW-1185">Reference proteome</keyword>
<keyword evidence="2" id="KW-0472">Membrane</keyword>
<keyword evidence="2" id="KW-1133">Transmembrane helix</keyword>
<gene>
    <name evidence="3" type="ORF">THIAE_04965</name>
</gene>
<dbReference type="AlphaFoldDB" id="W0DW75"/>
<feature type="transmembrane region" description="Helical" evidence="2">
    <location>
        <begin position="13"/>
        <end position="36"/>
    </location>
</feature>